<dbReference type="EMBL" id="PUIA01000035">
    <property type="protein sequence ID" value="PQO33286.1"/>
    <property type="molecule type" value="Genomic_DNA"/>
</dbReference>
<protein>
    <submittedName>
        <fullName evidence="2">DUF4268 domain-containing protein</fullName>
    </submittedName>
</protein>
<sequence>MPIKHPLGRLEPVQLREAWLSEAGDFTPWLAEEENIQLLGETIGIELEVEAQEKSVGPFRADILCKDTANDQWVLIENQLERTDHTHLGQLITYAAGLNSVTIVWISQRFTEEHRAALDWLNKVTSEEIRFFGLQVELWRIGQSAIAPKFNVISSPNDWTKSVSRGAKAAQEQSMTPAKERQVEFWTGFVEYVEEHGASFKTTKPLPQHWMNISVGRSGFKLNAIVSHYDSAAQSYEKHELRAELELTDEYAKIYFAQLEAMRDKLEAEVGEKLLWYNPENRQTCRAYLRTTVDLNDNARWLEYFEWLRVKLDRLHQVFFPKVKLLQTTLPPELAEAPTTDPDSLPT</sequence>
<evidence type="ECO:0000259" key="1">
    <source>
        <dbReference type="Pfam" id="PF14088"/>
    </source>
</evidence>
<dbReference type="OrthoDB" id="570199at2"/>
<gene>
    <name evidence="2" type="ORF">C5Y96_10570</name>
</gene>
<dbReference type="InterPro" id="IPR025364">
    <property type="entry name" value="DUF4268"/>
</dbReference>
<dbReference type="Pfam" id="PF14088">
    <property type="entry name" value="DUF4268"/>
    <property type="match status" value="1"/>
</dbReference>
<comment type="caution">
    <text evidence="2">The sequence shown here is derived from an EMBL/GenBank/DDBJ whole genome shotgun (WGS) entry which is preliminary data.</text>
</comment>
<proteinExistence type="predicted"/>
<organism evidence="2 3">
    <name type="scientific">Blastopirellula marina</name>
    <dbReference type="NCBI Taxonomy" id="124"/>
    <lineage>
        <taxon>Bacteria</taxon>
        <taxon>Pseudomonadati</taxon>
        <taxon>Planctomycetota</taxon>
        <taxon>Planctomycetia</taxon>
        <taxon>Pirellulales</taxon>
        <taxon>Pirellulaceae</taxon>
        <taxon>Blastopirellula</taxon>
    </lineage>
</organism>
<evidence type="ECO:0000313" key="2">
    <source>
        <dbReference type="EMBL" id="PQO33286.1"/>
    </source>
</evidence>
<evidence type="ECO:0000313" key="3">
    <source>
        <dbReference type="Proteomes" id="UP000240009"/>
    </source>
</evidence>
<dbReference type="GO" id="GO:0003676">
    <property type="term" value="F:nucleic acid binding"/>
    <property type="evidence" value="ECO:0007669"/>
    <property type="project" value="InterPro"/>
</dbReference>
<dbReference type="InterPro" id="IPR011856">
    <property type="entry name" value="tRNA_endonuc-like_dom_sf"/>
</dbReference>
<reference evidence="2 3" key="1">
    <citation type="submission" date="2018-02" db="EMBL/GenBank/DDBJ databases">
        <title>Comparative genomes isolates from brazilian mangrove.</title>
        <authorList>
            <person name="Araujo J.E."/>
            <person name="Taketani R.G."/>
            <person name="Silva M.C.P."/>
            <person name="Loureco M.V."/>
            <person name="Andreote F.D."/>
        </authorList>
    </citation>
    <scope>NUCLEOTIDE SEQUENCE [LARGE SCALE GENOMIC DNA]</scope>
    <source>
        <strain evidence="2 3">HEX-2 MGV</strain>
    </source>
</reference>
<dbReference type="Gene3D" id="3.40.1350.10">
    <property type="match status" value="1"/>
</dbReference>
<accession>A0A2S8FM89</accession>
<feature type="domain" description="DUF4268" evidence="1">
    <location>
        <begin position="182"/>
        <end position="321"/>
    </location>
</feature>
<dbReference type="RefSeq" id="WP_105352910.1">
    <property type="nucleotide sequence ID" value="NZ_PUIA01000035.1"/>
</dbReference>
<name>A0A2S8FM89_9BACT</name>
<dbReference type="AlphaFoldDB" id="A0A2S8FM89"/>
<dbReference type="Proteomes" id="UP000240009">
    <property type="component" value="Unassembled WGS sequence"/>
</dbReference>